<proteinExistence type="inferred from homology"/>
<dbReference type="GO" id="GO:0005829">
    <property type="term" value="C:cytosol"/>
    <property type="evidence" value="ECO:0007669"/>
    <property type="project" value="TreeGrafter"/>
</dbReference>
<evidence type="ECO:0000259" key="7">
    <source>
        <dbReference type="SMART" id="SM00852"/>
    </source>
</evidence>
<evidence type="ECO:0000256" key="1">
    <source>
        <dbReference type="ARBA" id="ARBA00002901"/>
    </source>
</evidence>
<dbReference type="NCBIfam" id="TIGR00177">
    <property type="entry name" value="molyb_syn"/>
    <property type="match status" value="1"/>
</dbReference>
<dbReference type="InterPro" id="IPR005111">
    <property type="entry name" value="MoeA_C_domain_IV"/>
</dbReference>
<gene>
    <name evidence="8" type="ORF">CJD38_03480</name>
</gene>
<dbReference type="InterPro" id="IPR001453">
    <property type="entry name" value="MoaB/Mog_dom"/>
</dbReference>
<comment type="pathway">
    <text evidence="2 6">Cofactor biosynthesis; molybdopterin biosynthesis.</text>
</comment>
<evidence type="ECO:0000313" key="9">
    <source>
        <dbReference type="Proteomes" id="UP000244248"/>
    </source>
</evidence>
<name>A0A2T5MKT2_9GAMM</name>
<keyword evidence="6" id="KW-0479">Metal-binding</keyword>
<dbReference type="Pfam" id="PF03454">
    <property type="entry name" value="MoeA_C"/>
    <property type="match status" value="1"/>
</dbReference>
<dbReference type="RefSeq" id="WP_107938883.1">
    <property type="nucleotide sequence ID" value="NZ_QANS01000001.1"/>
</dbReference>
<dbReference type="Pfam" id="PF03453">
    <property type="entry name" value="MoeA_N"/>
    <property type="match status" value="1"/>
</dbReference>
<evidence type="ECO:0000256" key="2">
    <source>
        <dbReference type="ARBA" id="ARBA00005046"/>
    </source>
</evidence>
<sequence length="397" mass="42338">MISLAEALALYPLHVRPLRTQAAPLQAALGHVLRAPTQARCDLPRFSQSALDGYVLTNEDAAAPCTLTITDSIAAGDTGELRPLQNGECQRILTGARVPPNAGVVVAQERVSVVGDQMTLKEAMKPGANIRWQGEELREHSTIGKTGQRITPGHLASLSAAGIDQVTVTRMPRIRVLVSGDEVKPAGTPLLDGQIWDANGPLALTWLRSQGYEAELRYIGDTREAVSEALSAALDEADLVISTGGVSVGDKDYIIPVAESLGVERVFWQVAQKPGKPLYFGQRGDRTLLGLPGNPGAVLIGLTLHVRAVLDILEGAAKPGAAFFSGVLAQEVKGDAKRDCLHRMRLDISDDGRAQLQPLPHQDSHMLSNLANADVLAHLPAQSQPHAAGSIVKWTRL</sequence>
<keyword evidence="4 6" id="KW-0501">Molybdenum cofactor biosynthesis</keyword>
<dbReference type="InterPro" id="IPR036425">
    <property type="entry name" value="MoaB/Mog-like_dom_sf"/>
</dbReference>
<dbReference type="InterPro" id="IPR036135">
    <property type="entry name" value="MoeA_linker/N_sf"/>
</dbReference>
<dbReference type="SUPFAM" id="SSF63882">
    <property type="entry name" value="MoeA N-terminal region -like"/>
    <property type="match status" value="1"/>
</dbReference>
<dbReference type="Pfam" id="PF00994">
    <property type="entry name" value="MoCF_biosynth"/>
    <property type="match status" value="1"/>
</dbReference>
<evidence type="ECO:0000256" key="6">
    <source>
        <dbReference type="RuleBase" id="RU365090"/>
    </source>
</evidence>
<dbReference type="Gene3D" id="3.90.105.10">
    <property type="entry name" value="Molybdopterin biosynthesis moea protein, domain 2"/>
    <property type="match status" value="1"/>
</dbReference>
<reference evidence="8 9" key="1">
    <citation type="submission" date="2018-04" db="EMBL/GenBank/DDBJ databases">
        <title>Novel species isolated from glacier.</title>
        <authorList>
            <person name="Liu Q."/>
            <person name="Xin Y.-H."/>
        </authorList>
    </citation>
    <scope>NUCLEOTIDE SEQUENCE [LARGE SCALE GENOMIC DNA]</scope>
    <source>
        <strain evidence="8 9">GT1R17</strain>
    </source>
</reference>
<dbReference type="GO" id="GO:0046872">
    <property type="term" value="F:metal ion binding"/>
    <property type="evidence" value="ECO:0007669"/>
    <property type="project" value="UniProtKB-UniRule"/>
</dbReference>
<evidence type="ECO:0000313" key="8">
    <source>
        <dbReference type="EMBL" id="PTU33174.1"/>
    </source>
</evidence>
<evidence type="ECO:0000256" key="4">
    <source>
        <dbReference type="ARBA" id="ARBA00023150"/>
    </source>
</evidence>
<evidence type="ECO:0000256" key="3">
    <source>
        <dbReference type="ARBA" id="ARBA00010763"/>
    </source>
</evidence>
<dbReference type="PANTHER" id="PTHR10192:SF5">
    <property type="entry name" value="GEPHYRIN"/>
    <property type="match status" value="1"/>
</dbReference>
<comment type="similarity">
    <text evidence="3 6">Belongs to the MoeA family.</text>
</comment>
<dbReference type="Gene3D" id="3.40.980.10">
    <property type="entry name" value="MoaB/Mog-like domain"/>
    <property type="match status" value="1"/>
</dbReference>
<dbReference type="Gene3D" id="2.40.340.10">
    <property type="entry name" value="MoeA, C-terminal, domain IV"/>
    <property type="match status" value="1"/>
</dbReference>
<keyword evidence="9" id="KW-1185">Reference proteome</keyword>
<dbReference type="Gene3D" id="2.170.190.11">
    <property type="entry name" value="Molybdopterin biosynthesis moea protein, domain 3"/>
    <property type="match status" value="1"/>
</dbReference>
<comment type="catalytic activity">
    <reaction evidence="5">
        <text>adenylyl-molybdopterin + molybdate = Mo-molybdopterin + AMP + H(+)</text>
        <dbReference type="Rhea" id="RHEA:35047"/>
        <dbReference type="ChEBI" id="CHEBI:15378"/>
        <dbReference type="ChEBI" id="CHEBI:36264"/>
        <dbReference type="ChEBI" id="CHEBI:62727"/>
        <dbReference type="ChEBI" id="CHEBI:71302"/>
        <dbReference type="ChEBI" id="CHEBI:456215"/>
        <dbReference type="EC" id="2.10.1.1"/>
    </reaction>
</comment>
<organism evidence="8 9">
    <name type="scientific">Stenotrophobium rhamnosiphilum</name>
    <dbReference type="NCBI Taxonomy" id="2029166"/>
    <lineage>
        <taxon>Bacteria</taxon>
        <taxon>Pseudomonadati</taxon>
        <taxon>Pseudomonadota</taxon>
        <taxon>Gammaproteobacteria</taxon>
        <taxon>Nevskiales</taxon>
        <taxon>Nevskiaceae</taxon>
        <taxon>Stenotrophobium</taxon>
    </lineage>
</organism>
<dbReference type="GO" id="GO:0006777">
    <property type="term" value="P:Mo-molybdopterin cofactor biosynthetic process"/>
    <property type="evidence" value="ECO:0007669"/>
    <property type="project" value="UniProtKB-UniRule"/>
</dbReference>
<dbReference type="SUPFAM" id="SSF63867">
    <property type="entry name" value="MoeA C-terminal domain-like"/>
    <property type="match status" value="1"/>
</dbReference>
<dbReference type="PANTHER" id="PTHR10192">
    <property type="entry name" value="MOLYBDOPTERIN BIOSYNTHESIS PROTEIN"/>
    <property type="match status" value="1"/>
</dbReference>
<dbReference type="SUPFAM" id="SSF53218">
    <property type="entry name" value="Molybdenum cofactor biosynthesis proteins"/>
    <property type="match status" value="1"/>
</dbReference>
<keyword evidence="6" id="KW-0500">Molybdenum</keyword>
<dbReference type="InterPro" id="IPR038987">
    <property type="entry name" value="MoeA-like"/>
</dbReference>
<feature type="domain" description="MoaB/Mog" evidence="7">
    <location>
        <begin position="175"/>
        <end position="312"/>
    </location>
</feature>
<dbReference type="GO" id="GO:0061599">
    <property type="term" value="F:molybdopterin molybdotransferase activity"/>
    <property type="evidence" value="ECO:0007669"/>
    <property type="project" value="UniProtKB-UniRule"/>
</dbReference>
<dbReference type="AlphaFoldDB" id="A0A2T5MKT2"/>
<dbReference type="EMBL" id="QANS01000001">
    <property type="protein sequence ID" value="PTU33174.1"/>
    <property type="molecule type" value="Genomic_DNA"/>
</dbReference>
<comment type="function">
    <text evidence="1 6">Catalyzes the insertion of molybdate into adenylated molybdopterin with the concomitant release of AMP.</text>
</comment>
<accession>A0A2T5MKT2</accession>
<keyword evidence="6" id="KW-0460">Magnesium</keyword>
<dbReference type="InterPro" id="IPR005110">
    <property type="entry name" value="MoeA_linker/N"/>
</dbReference>
<comment type="cofactor">
    <cofactor evidence="6">
        <name>Mg(2+)</name>
        <dbReference type="ChEBI" id="CHEBI:18420"/>
    </cofactor>
</comment>
<keyword evidence="6 8" id="KW-0808">Transferase</keyword>
<dbReference type="EC" id="2.10.1.1" evidence="6"/>
<dbReference type="SMART" id="SM00852">
    <property type="entry name" value="MoCF_biosynth"/>
    <property type="match status" value="1"/>
</dbReference>
<dbReference type="CDD" id="cd00887">
    <property type="entry name" value="MoeA"/>
    <property type="match status" value="1"/>
</dbReference>
<evidence type="ECO:0000256" key="5">
    <source>
        <dbReference type="ARBA" id="ARBA00047317"/>
    </source>
</evidence>
<comment type="caution">
    <text evidence="8">The sequence shown here is derived from an EMBL/GenBank/DDBJ whole genome shotgun (WGS) entry which is preliminary data.</text>
</comment>
<dbReference type="UniPathway" id="UPA00344"/>
<protein>
    <recommendedName>
        <fullName evidence="6">Molybdopterin molybdenumtransferase</fullName>
        <ecNumber evidence="6">2.10.1.1</ecNumber>
    </recommendedName>
</protein>
<dbReference type="InterPro" id="IPR036688">
    <property type="entry name" value="MoeA_C_domain_IV_sf"/>
</dbReference>
<dbReference type="Proteomes" id="UP000244248">
    <property type="component" value="Unassembled WGS sequence"/>
</dbReference>
<dbReference type="OrthoDB" id="9804758at2"/>